<keyword evidence="6" id="KW-0325">Glycoprotein</keyword>
<feature type="domain" description="FAD-binding PCMH-type" evidence="7">
    <location>
        <begin position="42"/>
        <end position="219"/>
    </location>
</feature>
<comment type="cofactor">
    <cofactor evidence="1">
        <name>FAD</name>
        <dbReference type="ChEBI" id="CHEBI:57692"/>
    </cofactor>
</comment>
<dbReference type="SUPFAM" id="SSF56176">
    <property type="entry name" value="FAD-binding/transporter-associated domain-like"/>
    <property type="match status" value="1"/>
</dbReference>
<dbReference type="InterPro" id="IPR016167">
    <property type="entry name" value="FAD-bd_PCMH_sub1"/>
</dbReference>
<dbReference type="OrthoDB" id="407275at2759"/>
<proteinExistence type="inferred from homology"/>
<protein>
    <recommendedName>
        <fullName evidence="7">FAD-binding PCMH-type domain-containing protein</fullName>
    </recommendedName>
</protein>
<evidence type="ECO:0000256" key="6">
    <source>
        <dbReference type="ARBA" id="ARBA00023180"/>
    </source>
</evidence>
<dbReference type="Gene3D" id="3.40.462.20">
    <property type="match status" value="1"/>
</dbReference>
<dbReference type="EMBL" id="JAGGNH010000007">
    <property type="protein sequence ID" value="KAJ0968604.1"/>
    <property type="molecule type" value="Genomic_DNA"/>
</dbReference>
<keyword evidence="3" id="KW-0285">Flavoprotein</keyword>
<dbReference type="Pfam" id="PF08031">
    <property type="entry name" value="BBE"/>
    <property type="match status" value="1"/>
</dbReference>
<keyword evidence="9" id="KW-1185">Reference proteome</keyword>
<dbReference type="Proteomes" id="UP001085076">
    <property type="component" value="Miscellaneous, Linkage group lg07"/>
</dbReference>
<accession>A0A9D5C8V6</accession>
<dbReference type="GO" id="GO:0016491">
    <property type="term" value="F:oxidoreductase activity"/>
    <property type="evidence" value="ECO:0007669"/>
    <property type="project" value="InterPro"/>
</dbReference>
<evidence type="ECO:0000256" key="5">
    <source>
        <dbReference type="ARBA" id="ARBA00022827"/>
    </source>
</evidence>
<dbReference type="InterPro" id="IPR016169">
    <property type="entry name" value="FAD-bd_PCMH_sub2"/>
</dbReference>
<gene>
    <name evidence="8" type="ORF">J5N97_025521</name>
</gene>
<dbReference type="InterPro" id="IPR016166">
    <property type="entry name" value="FAD-bd_PCMH"/>
</dbReference>
<evidence type="ECO:0000313" key="9">
    <source>
        <dbReference type="Proteomes" id="UP001085076"/>
    </source>
</evidence>
<dbReference type="InterPro" id="IPR012951">
    <property type="entry name" value="BBE"/>
</dbReference>
<dbReference type="InterPro" id="IPR036318">
    <property type="entry name" value="FAD-bd_PCMH-like_sf"/>
</dbReference>
<dbReference type="GO" id="GO:0071949">
    <property type="term" value="F:FAD binding"/>
    <property type="evidence" value="ECO:0007669"/>
    <property type="project" value="InterPro"/>
</dbReference>
<dbReference type="Pfam" id="PF01565">
    <property type="entry name" value="FAD_binding_4"/>
    <property type="match status" value="1"/>
</dbReference>
<comment type="caution">
    <text evidence="8">The sequence shown here is derived from an EMBL/GenBank/DDBJ whole genome shotgun (WGS) entry which is preliminary data.</text>
</comment>
<dbReference type="PANTHER" id="PTHR32448">
    <property type="entry name" value="OS08G0158400 PROTEIN"/>
    <property type="match status" value="1"/>
</dbReference>
<reference evidence="8" key="2">
    <citation type="journal article" date="2022" name="Hortic Res">
        <title>The genome of Dioscorea zingiberensis sheds light on the biosynthesis, origin and evolution of the medicinally important diosgenin saponins.</title>
        <authorList>
            <person name="Li Y."/>
            <person name="Tan C."/>
            <person name="Li Z."/>
            <person name="Guo J."/>
            <person name="Li S."/>
            <person name="Chen X."/>
            <person name="Wang C."/>
            <person name="Dai X."/>
            <person name="Yang H."/>
            <person name="Song W."/>
            <person name="Hou L."/>
            <person name="Xu J."/>
            <person name="Tong Z."/>
            <person name="Xu A."/>
            <person name="Yuan X."/>
            <person name="Wang W."/>
            <person name="Yang Q."/>
            <person name="Chen L."/>
            <person name="Sun Z."/>
            <person name="Wang K."/>
            <person name="Pan B."/>
            <person name="Chen J."/>
            <person name="Bao Y."/>
            <person name="Liu F."/>
            <person name="Qi X."/>
            <person name="Gang D.R."/>
            <person name="Wen J."/>
            <person name="Li J."/>
        </authorList>
    </citation>
    <scope>NUCLEOTIDE SEQUENCE</scope>
    <source>
        <strain evidence="8">Dzin_1.0</strain>
    </source>
</reference>
<evidence type="ECO:0000256" key="3">
    <source>
        <dbReference type="ARBA" id="ARBA00022630"/>
    </source>
</evidence>
<dbReference type="AlphaFoldDB" id="A0A9D5C8V6"/>
<evidence type="ECO:0000259" key="7">
    <source>
        <dbReference type="PROSITE" id="PS51387"/>
    </source>
</evidence>
<reference evidence="8" key="1">
    <citation type="submission" date="2021-03" db="EMBL/GenBank/DDBJ databases">
        <authorList>
            <person name="Li Z."/>
            <person name="Yang C."/>
        </authorList>
    </citation>
    <scope>NUCLEOTIDE SEQUENCE</scope>
    <source>
        <strain evidence="8">Dzin_1.0</strain>
        <tissue evidence="8">Leaf</tissue>
    </source>
</reference>
<organism evidence="8 9">
    <name type="scientific">Dioscorea zingiberensis</name>
    <dbReference type="NCBI Taxonomy" id="325984"/>
    <lineage>
        <taxon>Eukaryota</taxon>
        <taxon>Viridiplantae</taxon>
        <taxon>Streptophyta</taxon>
        <taxon>Embryophyta</taxon>
        <taxon>Tracheophyta</taxon>
        <taxon>Spermatophyta</taxon>
        <taxon>Magnoliopsida</taxon>
        <taxon>Liliopsida</taxon>
        <taxon>Dioscoreales</taxon>
        <taxon>Dioscoreaceae</taxon>
        <taxon>Dioscorea</taxon>
    </lineage>
</organism>
<evidence type="ECO:0000313" key="8">
    <source>
        <dbReference type="EMBL" id="KAJ0968604.1"/>
    </source>
</evidence>
<dbReference type="InterPro" id="IPR006094">
    <property type="entry name" value="Oxid_FAD_bind_N"/>
</dbReference>
<evidence type="ECO:0000256" key="1">
    <source>
        <dbReference type="ARBA" id="ARBA00001974"/>
    </source>
</evidence>
<name>A0A9D5C8V6_9LILI</name>
<evidence type="ECO:0000256" key="2">
    <source>
        <dbReference type="ARBA" id="ARBA00005466"/>
    </source>
</evidence>
<dbReference type="PROSITE" id="PS51387">
    <property type="entry name" value="FAD_PCMH"/>
    <property type="match status" value="1"/>
</dbReference>
<keyword evidence="4" id="KW-0732">Signal</keyword>
<sequence>MASDLEACLSSAQVSNLSISYSPSYLHLLDVSIQNLRFTDPSIPKPLAIIIPSTKSQLQSSVLCCRRAGVSMRVRSGGHSYEGQSYISDDTRPFAIIDMMNLNAIHVDISSNNSWVESGATLGQVYYTVSTLSNGSLAVSAGSCSTVGTGGHISGGGFGLLSRKYGLAADTVLDALLINHEGKVFDRMSMGPDVFWAIRGGGGGSWGVVYAWKLRLVPVPSRVTRFTLQRRCSAGEAASLLFKWQLIAPKLPDEFYLSAGVTGEINGTITTISISFLALFLGPKYEPIAILGSRFPELGLRDSDCVEESWLNSAAHFAGLDSTVQLNDHNAQPKTYYKAKSDYVKTRISKRELEVVLDKLVSVAQVSLILDPYGGVMSRIRSDHLPFPHRDGNLFSIQYLIEWTAEDEQKGERGQYIEKLRGFYEFMATYVSKNPRGAYVNYMDLDLGTSVGRVEEDRVWGERYFMGNFYRLVKAKTLIDHDNVFNNQQSIPPMSY</sequence>
<dbReference type="Gene3D" id="3.30.465.10">
    <property type="match status" value="1"/>
</dbReference>
<comment type="similarity">
    <text evidence="2">Belongs to the oxygen-dependent FAD-linked oxidoreductase family.</text>
</comment>
<evidence type="ECO:0000256" key="4">
    <source>
        <dbReference type="ARBA" id="ARBA00022729"/>
    </source>
</evidence>
<keyword evidence="5" id="KW-0274">FAD</keyword>
<dbReference type="Gene3D" id="3.30.43.10">
    <property type="entry name" value="Uridine Diphospho-n-acetylenolpyruvylglucosamine Reductase, domain 2"/>
    <property type="match status" value="1"/>
</dbReference>